<keyword evidence="1" id="KW-0175">Coiled coil</keyword>
<keyword evidence="2" id="KW-0472">Membrane</keyword>
<name>A0A7J7D137_TRIWF</name>
<feature type="transmembrane region" description="Helical" evidence="2">
    <location>
        <begin position="6"/>
        <end position="24"/>
    </location>
</feature>
<dbReference type="AlphaFoldDB" id="A0A7J7D137"/>
<accession>A0A7J7D137</accession>
<dbReference type="EMBL" id="JAAARO010000011">
    <property type="protein sequence ID" value="KAF5740044.1"/>
    <property type="molecule type" value="Genomic_DNA"/>
</dbReference>
<protein>
    <submittedName>
        <fullName evidence="3">Uncharacterized protein</fullName>
    </submittedName>
</protein>
<comment type="caution">
    <text evidence="3">The sequence shown here is derived from an EMBL/GenBank/DDBJ whole genome shotgun (WGS) entry which is preliminary data.</text>
</comment>
<keyword evidence="2" id="KW-0812">Transmembrane</keyword>
<evidence type="ECO:0000256" key="2">
    <source>
        <dbReference type="SAM" id="Phobius"/>
    </source>
</evidence>
<reference evidence="3 4" key="1">
    <citation type="journal article" date="2020" name="Nat. Commun.">
        <title>Genome of Tripterygium wilfordii and identification of cytochrome P450 involved in triptolide biosynthesis.</title>
        <authorList>
            <person name="Tu L."/>
            <person name="Su P."/>
            <person name="Zhang Z."/>
            <person name="Gao L."/>
            <person name="Wang J."/>
            <person name="Hu T."/>
            <person name="Zhou J."/>
            <person name="Zhang Y."/>
            <person name="Zhao Y."/>
            <person name="Liu Y."/>
            <person name="Song Y."/>
            <person name="Tong Y."/>
            <person name="Lu Y."/>
            <person name="Yang J."/>
            <person name="Xu C."/>
            <person name="Jia M."/>
            <person name="Peters R.J."/>
            <person name="Huang L."/>
            <person name="Gao W."/>
        </authorList>
    </citation>
    <scope>NUCLEOTIDE SEQUENCE [LARGE SCALE GENOMIC DNA]</scope>
    <source>
        <strain evidence="4">cv. XIE 37</strain>
        <tissue evidence="3">Leaf</tissue>
    </source>
</reference>
<evidence type="ECO:0000313" key="3">
    <source>
        <dbReference type="EMBL" id="KAF5740044.1"/>
    </source>
</evidence>
<feature type="coiled-coil region" evidence="1">
    <location>
        <begin position="37"/>
        <end position="64"/>
    </location>
</feature>
<proteinExistence type="predicted"/>
<dbReference type="Proteomes" id="UP000593562">
    <property type="component" value="Unassembled WGS sequence"/>
</dbReference>
<dbReference type="InParanoid" id="A0A7J7D137"/>
<keyword evidence="4" id="KW-1185">Reference proteome</keyword>
<keyword evidence="2" id="KW-1133">Transmembrane helix</keyword>
<organism evidence="3 4">
    <name type="scientific">Tripterygium wilfordii</name>
    <name type="common">Thunder God vine</name>
    <dbReference type="NCBI Taxonomy" id="458696"/>
    <lineage>
        <taxon>Eukaryota</taxon>
        <taxon>Viridiplantae</taxon>
        <taxon>Streptophyta</taxon>
        <taxon>Embryophyta</taxon>
        <taxon>Tracheophyta</taxon>
        <taxon>Spermatophyta</taxon>
        <taxon>Magnoliopsida</taxon>
        <taxon>eudicotyledons</taxon>
        <taxon>Gunneridae</taxon>
        <taxon>Pentapetalae</taxon>
        <taxon>rosids</taxon>
        <taxon>fabids</taxon>
        <taxon>Celastrales</taxon>
        <taxon>Celastraceae</taxon>
        <taxon>Tripterygium</taxon>
    </lineage>
</organism>
<evidence type="ECO:0000256" key="1">
    <source>
        <dbReference type="SAM" id="Coils"/>
    </source>
</evidence>
<sequence length="112" mass="13070">MDYGRIVYAIIGFSASFFLCLPNLKRWHRQRVTKDKLRIVSQALEQAEERLVRFQERHDRILSIICSFYLSSQDLEDALVGARAAMNEALEFSVSLRRIQMKIISSYPDDVD</sequence>
<evidence type="ECO:0000313" key="4">
    <source>
        <dbReference type="Proteomes" id="UP000593562"/>
    </source>
</evidence>
<gene>
    <name evidence="3" type="ORF">HS088_TW11G00107</name>
</gene>